<dbReference type="STRING" id="1801677.A2365_02025"/>
<dbReference type="InterPro" id="IPR024978">
    <property type="entry name" value="Homeodomain_phBC6A51-type"/>
</dbReference>
<feature type="domain" description="Homeodomain phBC6A51-type" evidence="1">
    <location>
        <begin position="8"/>
        <end position="117"/>
    </location>
</feature>
<proteinExistence type="predicted"/>
<organism evidence="2 3">
    <name type="scientific">Candidatus Nealsonbacteria bacterium RIFOXYB1_FULL_40_15</name>
    <dbReference type="NCBI Taxonomy" id="1801677"/>
    <lineage>
        <taxon>Bacteria</taxon>
        <taxon>Candidatus Nealsoniibacteriota</taxon>
    </lineage>
</organism>
<accession>A0A1G2ELY3</accession>
<dbReference type="EMBL" id="MHMM01000021">
    <property type="protein sequence ID" value="OGZ26552.1"/>
    <property type="molecule type" value="Genomic_DNA"/>
</dbReference>
<reference evidence="2 3" key="1">
    <citation type="journal article" date="2016" name="Nat. Commun.">
        <title>Thousands of microbial genomes shed light on interconnected biogeochemical processes in an aquifer system.</title>
        <authorList>
            <person name="Anantharaman K."/>
            <person name="Brown C.T."/>
            <person name="Hug L.A."/>
            <person name="Sharon I."/>
            <person name="Castelle C.J."/>
            <person name="Probst A.J."/>
            <person name="Thomas B.C."/>
            <person name="Singh A."/>
            <person name="Wilkins M.J."/>
            <person name="Karaoz U."/>
            <person name="Brodie E.L."/>
            <person name="Williams K.H."/>
            <person name="Hubbard S.S."/>
            <person name="Banfield J.F."/>
        </authorList>
    </citation>
    <scope>NUCLEOTIDE SEQUENCE [LARGE SCALE GENOMIC DNA]</scope>
</reference>
<evidence type="ECO:0000259" key="1">
    <source>
        <dbReference type="Pfam" id="PF13022"/>
    </source>
</evidence>
<evidence type="ECO:0000313" key="2">
    <source>
        <dbReference type="EMBL" id="OGZ26552.1"/>
    </source>
</evidence>
<gene>
    <name evidence="2" type="ORF">A2365_02025</name>
</gene>
<evidence type="ECO:0000313" key="3">
    <source>
        <dbReference type="Proteomes" id="UP000177740"/>
    </source>
</evidence>
<name>A0A1G2ELY3_9BACT</name>
<protein>
    <recommendedName>
        <fullName evidence="1">Homeodomain phBC6A51-type domain-containing protein</fullName>
    </recommendedName>
</protein>
<dbReference type="Proteomes" id="UP000177740">
    <property type="component" value="Unassembled WGS sequence"/>
</dbReference>
<sequence>MEDNSTIEERQEQDKQALVEALKEMPIIQVACKRAGVSRATYYRWRNEDKNFLTESNEAIAHGIDFINDMSESQLITLIKEKKMPAISMWLRNNNSRYGAKIQEHVLKTLIDEIDPNDARYPHQQKIKKVAEEYEEQLRNTIVEEIQKI</sequence>
<dbReference type="Gene3D" id="1.10.10.60">
    <property type="entry name" value="Homeodomain-like"/>
    <property type="match status" value="1"/>
</dbReference>
<comment type="caution">
    <text evidence="2">The sequence shown here is derived from an EMBL/GenBank/DDBJ whole genome shotgun (WGS) entry which is preliminary data.</text>
</comment>
<dbReference type="Pfam" id="PF13022">
    <property type="entry name" value="HTH_Tnp_1_2"/>
    <property type="match status" value="1"/>
</dbReference>
<dbReference type="AlphaFoldDB" id="A0A1G2ELY3"/>